<accession>A0A9K3M2R5</accession>
<evidence type="ECO:0000313" key="14">
    <source>
        <dbReference type="Proteomes" id="UP000693970"/>
    </source>
</evidence>
<dbReference type="PANTHER" id="PTHR10110:SF191">
    <property type="entry name" value="SODIUM_HYDROGEN EXCHANGER 8"/>
    <property type="match status" value="1"/>
</dbReference>
<dbReference type="GO" id="GO:0098719">
    <property type="term" value="P:sodium ion import across plasma membrane"/>
    <property type="evidence" value="ECO:0007669"/>
    <property type="project" value="TreeGrafter"/>
</dbReference>
<feature type="transmembrane region" description="Helical" evidence="11">
    <location>
        <begin position="374"/>
        <end position="395"/>
    </location>
</feature>
<evidence type="ECO:0000256" key="10">
    <source>
        <dbReference type="SAM" id="MobiDB-lite"/>
    </source>
</evidence>
<reference evidence="13" key="2">
    <citation type="submission" date="2021-04" db="EMBL/GenBank/DDBJ databases">
        <authorList>
            <person name="Podell S."/>
        </authorList>
    </citation>
    <scope>NUCLEOTIDE SEQUENCE</scope>
    <source>
        <strain evidence="13">Hildebrandi</strain>
    </source>
</reference>
<feature type="domain" description="Cation/H+ exchanger transmembrane" evidence="12">
    <location>
        <begin position="34"/>
        <end position="432"/>
    </location>
</feature>
<organism evidence="13 14">
    <name type="scientific">Nitzschia inconspicua</name>
    <dbReference type="NCBI Taxonomy" id="303405"/>
    <lineage>
        <taxon>Eukaryota</taxon>
        <taxon>Sar</taxon>
        <taxon>Stramenopiles</taxon>
        <taxon>Ochrophyta</taxon>
        <taxon>Bacillariophyta</taxon>
        <taxon>Bacillariophyceae</taxon>
        <taxon>Bacillariophycidae</taxon>
        <taxon>Bacillariales</taxon>
        <taxon>Bacillariaceae</taxon>
        <taxon>Nitzschia</taxon>
    </lineage>
</organism>
<comment type="caution">
    <text evidence="13">The sequence shown here is derived from an EMBL/GenBank/DDBJ whole genome shotgun (WGS) entry which is preliminary data.</text>
</comment>
<evidence type="ECO:0000256" key="8">
    <source>
        <dbReference type="ARBA" id="ARBA00023136"/>
    </source>
</evidence>
<reference evidence="13" key="1">
    <citation type="journal article" date="2021" name="Sci. Rep.">
        <title>Diploid genomic architecture of Nitzschia inconspicua, an elite biomass production diatom.</title>
        <authorList>
            <person name="Oliver A."/>
            <person name="Podell S."/>
            <person name="Pinowska A."/>
            <person name="Traller J.C."/>
            <person name="Smith S.R."/>
            <person name="McClure R."/>
            <person name="Beliaev A."/>
            <person name="Bohutskyi P."/>
            <person name="Hill E.A."/>
            <person name="Rabines A."/>
            <person name="Zheng H."/>
            <person name="Allen L.Z."/>
            <person name="Kuo A."/>
            <person name="Grigoriev I.V."/>
            <person name="Allen A.E."/>
            <person name="Hazlebeck D."/>
            <person name="Allen E.E."/>
        </authorList>
    </citation>
    <scope>NUCLEOTIDE SEQUENCE</scope>
    <source>
        <strain evidence="13">Hildebrandi</strain>
    </source>
</reference>
<dbReference type="GO" id="GO:0051453">
    <property type="term" value="P:regulation of intracellular pH"/>
    <property type="evidence" value="ECO:0007669"/>
    <property type="project" value="TreeGrafter"/>
</dbReference>
<dbReference type="InterPro" id="IPR006153">
    <property type="entry name" value="Cation/H_exchanger_TM"/>
</dbReference>
<dbReference type="GO" id="GO:0005886">
    <property type="term" value="C:plasma membrane"/>
    <property type="evidence" value="ECO:0007669"/>
    <property type="project" value="UniProtKB-SubCell"/>
</dbReference>
<feature type="transmembrane region" description="Helical" evidence="11">
    <location>
        <begin position="148"/>
        <end position="170"/>
    </location>
</feature>
<sequence length="806" mass="90096">MTDSSSSSSGSDGNESKTVQIYFLCFSGILILVLFLAKFLEDTPSLRRYLSEPAMTLLLGIFFSFLVRILNEESYEEYQVHYEEEYNAESNYEDFNEDALADQYMGDLPQFFLFFPNNVFFMALLPPILFNSGYQLQRELFYRHFSPIALYSCVGTCVAAVGSGGFLILMKQWGLMGDFDPSNLELMTFGALIAATDTVSVVGVLQRKRVDPHLFSLVFGESALNDAVAIVLFKTLAEFLKENHHTIYGTGNGYANGGYANNNNNNHDDVGDAEESLGIKIGKYLLDLLIQAVLSPIIGLLFAGVMSLAFKQFDMREHRLLELSLYILPVYIPFILAEILELSGMITIFTTGIFARRYMEPNVSAPTREYAGILFQLLSFLAETCIFLELGLSVFGLHKSYYFGFISLAFVAALLGRALSVYPLSCLYNFSLTRPVPTTMGCDVMDDTTTVTTTTCGLDSTVVDVDTPLGNYQLASKDGIILETYKHTIQHHDTAANNSKGIIGNGEDGSDGNDSSNDSAENHNPTESDKTYQSHNPIQMTLSKTSSYFKDLPIKRETPARKRDKVIPLKFMHILWFAGLRGAVAYACAREFPDVNGNKNAFIAATMCIVLVTIVIMGGATESLMECLNIRMNVDNDEYMKIWHKQRRLKGKFLHFEYNYIYRFVVRDTNVNFMDESCGHLQQVDDTEVFVRGIGRRLRSTPHLDGATGMDTSSDIFAAGSVRTTKRTNKSLLDDPEDDLAGQIRRVRMEDDDDDGRYGYGGDLQDELQMIQAQLNSGSHQQIRTTLSNASSFDSGKFNWDVACKL</sequence>
<keyword evidence="14" id="KW-1185">Reference proteome</keyword>
<dbReference type="Proteomes" id="UP000693970">
    <property type="component" value="Unassembled WGS sequence"/>
</dbReference>
<dbReference type="EMBL" id="JAGRRH010000003">
    <property type="protein sequence ID" value="KAG7372757.1"/>
    <property type="molecule type" value="Genomic_DNA"/>
</dbReference>
<dbReference type="AlphaFoldDB" id="A0A9K3M2R5"/>
<dbReference type="InterPro" id="IPR018422">
    <property type="entry name" value="Cation/H_exchanger_CPA1"/>
</dbReference>
<evidence type="ECO:0000256" key="11">
    <source>
        <dbReference type="SAM" id="Phobius"/>
    </source>
</evidence>
<keyword evidence="3" id="KW-0050">Antiport</keyword>
<protein>
    <submittedName>
        <fullName evidence="13">Na+/K+ antiporter</fullName>
    </submittedName>
</protein>
<proteinExistence type="predicted"/>
<dbReference type="GO" id="GO:0015385">
    <property type="term" value="F:sodium:proton antiporter activity"/>
    <property type="evidence" value="ECO:0007669"/>
    <property type="project" value="InterPro"/>
</dbReference>
<name>A0A9K3M2R5_9STRA</name>
<keyword evidence="8 11" id="KW-0472">Membrane</keyword>
<comment type="subcellular location">
    <subcellularLocation>
        <location evidence="1">Endomembrane system</location>
        <topology evidence="1">Multi-pass membrane protein</topology>
    </subcellularLocation>
</comment>
<feature type="transmembrane region" description="Helical" evidence="11">
    <location>
        <begin position="601"/>
        <end position="621"/>
    </location>
</feature>
<feature type="transmembrane region" description="Helical" evidence="11">
    <location>
        <begin position="401"/>
        <end position="424"/>
    </location>
</feature>
<feature type="transmembrane region" description="Helical" evidence="11">
    <location>
        <begin position="186"/>
        <end position="205"/>
    </location>
</feature>
<keyword evidence="6" id="KW-0915">Sodium</keyword>
<evidence type="ECO:0000256" key="2">
    <source>
        <dbReference type="ARBA" id="ARBA00022448"/>
    </source>
</evidence>
<feature type="transmembrane region" description="Helical" evidence="11">
    <location>
        <begin position="288"/>
        <end position="310"/>
    </location>
</feature>
<evidence type="ECO:0000256" key="3">
    <source>
        <dbReference type="ARBA" id="ARBA00022449"/>
    </source>
</evidence>
<keyword evidence="7" id="KW-0406">Ion transport</keyword>
<dbReference type="Pfam" id="PF00999">
    <property type="entry name" value="Na_H_Exchanger"/>
    <property type="match status" value="1"/>
</dbReference>
<keyword evidence="2" id="KW-0813">Transport</keyword>
<dbReference type="GO" id="GO:0015386">
    <property type="term" value="F:potassium:proton antiporter activity"/>
    <property type="evidence" value="ECO:0007669"/>
    <property type="project" value="TreeGrafter"/>
</dbReference>
<gene>
    <name evidence="13" type="ORF">IV203_018900</name>
</gene>
<evidence type="ECO:0000256" key="6">
    <source>
        <dbReference type="ARBA" id="ARBA00023053"/>
    </source>
</evidence>
<evidence type="ECO:0000256" key="1">
    <source>
        <dbReference type="ARBA" id="ARBA00004127"/>
    </source>
</evidence>
<keyword evidence="9" id="KW-0739">Sodium transport</keyword>
<feature type="transmembrane region" description="Helical" evidence="11">
    <location>
        <begin position="20"/>
        <end position="37"/>
    </location>
</feature>
<feature type="transmembrane region" description="Helical" evidence="11">
    <location>
        <begin position="571"/>
        <end position="589"/>
    </location>
</feature>
<dbReference type="OrthoDB" id="196264at2759"/>
<feature type="transmembrane region" description="Helical" evidence="11">
    <location>
        <begin position="330"/>
        <end position="354"/>
    </location>
</feature>
<dbReference type="PANTHER" id="PTHR10110">
    <property type="entry name" value="SODIUM/HYDROGEN EXCHANGER"/>
    <property type="match status" value="1"/>
</dbReference>
<evidence type="ECO:0000313" key="13">
    <source>
        <dbReference type="EMBL" id="KAG7372757.1"/>
    </source>
</evidence>
<evidence type="ECO:0000256" key="9">
    <source>
        <dbReference type="ARBA" id="ARBA00023201"/>
    </source>
</evidence>
<evidence type="ECO:0000256" key="5">
    <source>
        <dbReference type="ARBA" id="ARBA00022989"/>
    </source>
</evidence>
<evidence type="ECO:0000256" key="4">
    <source>
        <dbReference type="ARBA" id="ARBA00022692"/>
    </source>
</evidence>
<evidence type="ECO:0000256" key="7">
    <source>
        <dbReference type="ARBA" id="ARBA00023065"/>
    </source>
</evidence>
<feature type="region of interest" description="Disordered" evidence="10">
    <location>
        <begin position="496"/>
        <end position="536"/>
    </location>
</feature>
<feature type="transmembrane region" description="Helical" evidence="11">
    <location>
        <begin position="111"/>
        <end position="136"/>
    </location>
</feature>
<keyword evidence="4 11" id="KW-0812">Transmembrane</keyword>
<feature type="compositionally biased region" description="Basic and acidic residues" evidence="10">
    <location>
        <begin position="520"/>
        <end position="532"/>
    </location>
</feature>
<evidence type="ECO:0000259" key="12">
    <source>
        <dbReference type="Pfam" id="PF00999"/>
    </source>
</evidence>
<keyword evidence="5 11" id="KW-1133">Transmembrane helix</keyword>
<feature type="transmembrane region" description="Helical" evidence="11">
    <location>
        <begin position="49"/>
        <end position="70"/>
    </location>
</feature>